<feature type="chain" id="PRO_5038661636" description="DUF5642 domain-containing protein" evidence="1">
    <location>
        <begin position="21"/>
        <end position="220"/>
    </location>
</feature>
<name>A0A1G4W3K7_9MYCO</name>
<protein>
    <recommendedName>
        <fullName evidence="4">DUF5642 domain-containing protein</fullName>
    </recommendedName>
</protein>
<evidence type="ECO:0000313" key="3">
    <source>
        <dbReference type="Proteomes" id="UP000199707"/>
    </source>
</evidence>
<keyword evidence="1" id="KW-0732">Signal</keyword>
<evidence type="ECO:0000313" key="2">
    <source>
        <dbReference type="EMBL" id="SCX16176.1"/>
    </source>
</evidence>
<evidence type="ECO:0008006" key="4">
    <source>
        <dbReference type="Google" id="ProtNLM"/>
    </source>
</evidence>
<dbReference type="Proteomes" id="UP000199707">
    <property type="component" value="Unassembled WGS sequence"/>
</dbReference>
<reference evidence="3" key="1">
    <citation type="submission" date="2016-10" db="EMBL/GenBank/DDBJ databases">
        <authorList>
            <person name="Varghese N."/>
            <person name="Submissions S."/>
        </authorList>
    </citation>
    <scope>NUCLEOTIDE SEQUENCE [LARGE SCALE GENOMIC DNA]</scope>
    <source>
        <strain evidence="3">UNC267MFSha1.1M11</strain>
    </source>
</reference>
<accession>A0A1G4W3K7</accession>
<organism evidence="2 3">
    <name type="scientific">Mycolicibacterium fluoranthenivorans</name>
    <dbReference type="NCBI Taxonomy" id="258505"/>
    <lineage>
        <taxon>Bacteria</taxon>
        <taxon>Bacillati</taxon>
        <taxon>Actinomycetota</taxon>
        <taxon>Actinomycetes</taxon>
        <taxon>Mycobacteriales</taxon>
        <taxon>Mycobacteriaceae</taxon>
        <taxon>Mycolicibacterium</taxon>
    </lineage>
</organism>
<gene>
    <name evidence="2" type="ORF">SAMN02799620_02229</name>
</gene>
<dbReference type="RefSeq" id="WP_090356719.1">
    <property type="nucleotide sequence ID" value="NZ_FMUB01000004.1"/>
</dbReference>
<dbReference type="EMBL" id="FMUB01000004">
    <property type="protein sequence ID" value="SCX16176.1"/>
    <property type="molecule type" value="Genomic_DNA"/>
</dbReference>
<feature type="signal peptide" evidence="1">
    <location>
        <begin position="1"/>
        <end position="20"/>
    </location>
</feature>
<proteinExistence type="predicted"/>
<dbReference type="AlphaFoldDB" id="A0A1G4W3K7"/>
<evidence type="ECO:0000256" key="1">
    <source>
        <dbReference type="SAM" id="SignalP"/>
    </source>
</evidence>
<sequence>MIARLLVPAMLIALMQSGCAHVVAGSATWPGARLESVLLTSADFAPGVRYDRIVERPGEPDGTGGPPAMLSTPQGCSDGFTRVIAATAERGPGSAAKYTVSYDGVRMLVTVLSRQLDLDAIAATAQRCAHYETFFDRSSPGIPMTTTGLPTERPGALVFEQTMQLRSERTSVYSSFENVDGMAVFAVGFPTPDPGITAKGTLPQTFLQVTGKQAARIGQR</sequence>
<dbReference type="STRING" id="1502745.SAMN02799620_02229"/>